<name>A0ABT2MSG2_9CYAN</name>
<evidence type="ECO:0000259" key="2">
    <source>
        <dbReference type="SMART" id="SM00912"/>
    </source>
</evidence>
<dbReference type="NCBIfam" id="TIGR01901">
    <property type="entry name" value="adhes_NPXG"/>
    <property type="match status" value="1"/>
</dbReference>
<dbReference type="InterPro" id="IPR008638">
    <property type="entry name" value="FhaB/CdiA-like_TPS"/>
</dbReference>
<dbReference type="InterPro" id="IPR011050">
    <property type="entry name" value="Pectin_lyase_fold/virulence"/>
</dbReference>
<dbReference type="Pfam" id="PF05860">
    <property type="entry name" value="TPS"/>
    <property type="match status" value="1"/>
</dbReference>
<comment type="caution">
    <text evidence="3">The sequence shown here is derived from an EMBL/GenBank/DDBJ whole genome shotgun (WGS) entry which is preliminary data.</text>
</comment>
<organism evidence="3 4">
    <name type="scientific">Laspinema palackyanum D2a</name>
    <dbReference type="NCBI Taxonomy" id="2953684"/>
    <lineage>
        <taxon>Bacteria</taxon>
        <taxon>Bacillati</taxon>
        <taxon>Cyanobacteriota</taxon>
        <taxon>Cyanophyceae</taxon>
        <taxon>Oscillatoriophycideae</taxon>
        <taxon>Oscillatoriales</taxon>
        <taxon>Laspinemataceae</taxon>
        <taxon>Laspinema</taxon>
        <taxon>Laspinema palackyanum</taxon>
    </lineage>
</organism>
<dbReference type="SUPFAM" id="SSF51126">
    <property type="entry name" value="Pectin lyase-like"/>
    <property type="match status" value="6"/>
</dbReference>
<protein>
    <submittedName>
        <fullName evidence="3">Filamentous hemagglutinin N-terminal domain-containing protein</fullName>
    </submittedName>
</protein>
<reference evidence="3 4" key="1">
    <citation type="journal article" date="2022" name="Front. Microbiol.">
        <title>High genomic differentiation and limited gene flow indicate recent cryptic speciation within the genus Laspinema (cyanobacteria).</title>
        <authorList>
            <person name="Stanojkovic A."/>
            <person name="Skoupy S."/>
            <person name="Skaloud P."/>
            <person name="Dvorak P."/>
        </authorList>
    </citation>
    <scope>NUCLEOTIDE SEQUENCE [LARGE SCALE GENOMIC DNA]</scope>
    <source>
        <strain evidence="3 4">D2a</strain>
    </source>
</reference>
<feature type="compositionally biased region" description="Pro residues" evidence="1">
    <location>
        <begin position="737"/>
        <end position="761"/>
    </location>
</feature>
<dbReference type="Gene3D" id="2.160.20.10">
    <property type="entry name" value="Single-stranded right-handed beta-helix, Pectin lyase-like"/>
    <property type="match status" value="2"/>
</dbReference>
<evidence type="ECO:0000313" key="3">
    <source>
        <dbReference type="EMBL" id="MCT7967690.1"/>
    </source>
</evidence>
<accession>A0ABT2MSG2</accession>
<feature type="region of interest" description="Disordered" evidence="1">
    <location>
        <begin position="735"/>
        <end position="768"/>
    </location>
</feature>
<dbReference type="RefSeq" id="WP_368007259.1">
    <property type="nucleotide sequence ID" value="NZ_JAMXFF010000022.1"/>
</dbReference>
<sequence length="1234" mass="125070">MPTSNSHSSTPGIRRFAVALFLGGIATTGPSYAQIIPDTTLPINSVVNPNGAILTIDGGTASGSNLFHSFEQFNLPTGGTAWFNNPLEIQNIFTRITGDGGSTIDGLIQANGIANLFLLNPNGIIFGPNATLNLGGSFVASTANGFTFADGREFTATGGQVQTPLLSVTVPVGLQYGSNPRGIEVQGANLTLQPGQTLALAGSEVAIASGQLQAPGGLVALNAVGSEGTTALNWQNAAVRLQQTPTGETPNPRGDIFLSNNSVLSVISNGGGDISLQGRNIQLSGGSRIIAGIQTQQGGPNAQGGEITLDATGAITLTQRSAIGNQVGFNATGNGGNVTVRGQSLSLSDRSQLSAVVKNGGGNAGQVVIQVAEGLTLTGRETAILSLVELGVERAERRGLGNSGGIEIQAGTVALTNGAQLQSISQNDGNAGRVVIRTTDGVSLSGFGTAIFNTVGQTGVGNSEGIEIEGRSLVLNDGAQLISQTQGTGNAGQILLQVREGVSLMGSNTSIFNNSAGTGNTDGIEMNTGTLSMTGGAQIQSVASGLGNAGLVKINANDAVTLQGVRTGILSTVTSRFSEGNSGGIDIQGRSLSLSSGAQLVAATLGRGNAGPVSLQVREDITLTGANTVIFSSVGPIPRSPFSFTGSIPTIAQGNSGGIQMTGRSLLMSEGAQIVGSTFDSQQGNAGNIQIQMADRISIQGNNTQRNPSASEPSFAVIPVLPVSLVEDLEVEVTIPTPTPTPTLPPTPPQPTPPPTPPPPSVVGEAGKGATTGIFTTVETDAEGNAGSINLQSRTLEVSQGAQIQTLTRGRGNSGDIQIQVSNAVLTGVNTLGDFSGLASTVEARGVGNAGDIQINADNLAVTGGAGIQALTRGTGDSGEIRLNITQGMTVSGRSPDGSFTSGIFSSTEEAAEGAGGGLTIATDRLQVSDGAVLSARSTTAFPSGEIEVRANQIDLSNESQILTSATGEGAAGSITLEAGERVRLSDRAVLSSETSSGDRGNITLRSPDLILRNNSQITTNATGTGTGGNIILNTDNIVAINNSNISANSEQASGGQVIINTQGIFGAQARRIGSPNTSDITATSAQGPQFDGLVEVNRPEVDPTSGLVELPENLVDLTHVVVQNCSEQNSPQSSFVVTGRGGLPPSPNDAIAPESPLVDLGDSDPATGSNSGEKLPQPQQLSATGINSGEISPELVEARGWSRDNQGKIKLVAEVPIRELRQPLGIVTPQCNP</sequence>
<feature type="region of interest" description="Disordered" evidence="1">
    <location>
        <begin position="1129"/>
        <end position="1190"/>
    </location>
</feature>
<dbReference type="EMBL" id="JAMXFF010000022">
    <property type="protein sequence ID" value="MCT7967690.1"/>
    <property type="molecule type" value="Genomic_DNA"/>
</dbReference>
<dbReference type="SMART" id="SM00912">
    <property type="entry name" value="Haemagg_act"/>
    <property type="match status" value="1"/>
</dbReference>
<dbReference type="Proteomes" id="UP001525890">
    <property type="component" value="Unassembled WGS sequence"/>
</dbReference>
<evidence type="ECO:0000313" key="4">
    <source>
        <dbReference type="Proteomes" id="UP001525890"/>
    </source>
</evidence>
<dbReference type="InterPro" id="IPR012334">
    <property type="entry name" value="Pectin_lyas_fold"/>
</dbReference>
<feature type="compositionally biased region" description="Polar residues" evidence="1">
    <location>
        <begin position="1167"/>
        <end position="1190"/>
    </location>
</feature>
<proteinExistence type="predicted"/>
<feature type="domain" description="Filamentous haemagglutinin FhaB/tRNA nuclease CdiA-like TPS" evidence="2">
    <location>
        <begin position="38"/>
        <end position="149"/>
    </location>
</feature>
<keyword evidence="4" id="KW-1185">Reference proteome</keyword>
<evidence type="ECO:0000256" key="1">
    <source>
        <dbReference type="SAM" id="MobiDB-lite"/>
    </source>
</evidence>
<gene>
    <name evidence="3" type="ORF">NG799_15215</name>
</gene>